<gene>
    <name evidence="1" type="ORF">J2I47_14825</name>
</gene>
<dbReference type="AlphaFoldDB" id="A0A939GGC3"/>
<name>A0A939GGC3_9BACT</name>
<protein>
    <recommendedName>
        <fullName evidence="3">ABC transporter ATPase</fullName>
    </recommendedName>
</protein>
<proteinExistence type="predicted"/>
<dbReference type="EMBL" id="JAFMYV010000007">
    <property type="protein sequence ID" value="MBO0937831.1"/>
    <property type="molecule type" value="Genomic_DNA"/>
</dbReference>
<sequence length="165" mass="17645">MYLPFDQMPASARLWVYQANRPLAADDVAAIDAAIRPALDTWAAHGHPLLASANVVDGRFLLLAVDEGAGLPSGCSIDSSVHTVQAIGQALQVDFLDCAVVYRAADGSVQTLPLGDVKAAVAEGLLTPETLVFNTLIKTIADFHTNWQLPAASTWLKRYFKNVSV</sequence>
<evidence type="ECO:0000313" key="1">
    <source>
        <dbReference type="EMBL" id="MBO0937831.1"/>
    </source>
</evidence>
<dbReference type="Proteomes" id="UP000664034">
    <property type="component" value="Unassembled WGS sequence"/>
</dbReference>
<evidence type="ECO:0008006" key="3">
    <source>
        <dbReference type="Google" id="ProtNLM"/>
    </source>
</evidence>
<organism evidence="1 2">
    <name type="scientific">Fibrella rubiginis</name>
    <dbReference type="NCBI Taxonomy" id="2817060"/>
    <lineage>
        <taxon>Bacteria</taxon>
        <taxon>Pseudomonadati</taxon>
        <taxon>Bacteroidota</taxon>
        <taxon>Cytophagia</taxon>
        <taxon>Cytophagales</taxon>
        <taxon>Spirosomataceae</taxon>
        <taxon>Fibrella</taxon>
    </lineage>
</organism>
<keyword evidence="2" id="KW-1185">Reference proteome</keyword>
<accession>A0A939GGC3</accession>
<reference evidence="1" key="1">
    <citation type="submission" date="2021-03" db="EMBL/GenBank/DDBJ databases">
        <title>Fibrella sp. HMF5335 genome sequencing and assembly.</title>
        <authorList>
            <person name="Kang H."/>
            <person name="Kim H."/>
            <person name="Bae S."/>
            <person name="Joh K."/>
        </authorList>
    </citation>
    <scope>NUCLEOTIDE SEQUENCE</scope>
    <source>
        <strain evidence="1">HMF5335</strain>
    </source>
</reference>
<comment type="caution">
    <text evidence="1">The sequence shown here is derived from an EMBL/GenBank/DDBJ whole genome shotgun (WGS) entry which is preliminary data.</text>
</comment>
<evidence type="ECO:0000313" key="2">
    <source>
        <dbReference type="Proteomes" id="UP000664034"/>
    </source>
</evidence>
<dbReference type="RefSeq" id="WP_207365374.1">
    <property type="nucleotide sequence ID" value="NZ_JAFMYV010000007.1"/>
</dbReference>